<dbReference type="InterPro" id="IPR038695">
    <property type="entry name" value="Saro_0823-like_sf"/>
</dbReference>
<dbReference type="InterPro" id="IPR003795">
    <property type="entry name" value="DUF192"/>
</dbReference>
<evidence type="ECO:0000313" key="2">
    <source>
        <dbReference type="EMBL" id="RKX70631.1"/>
    </source>
</evidence>
<keyword evidence="1" id="KW-0472">Membrane</keyword>
<dbReference type="AlphaFoldDB" id="A0A660SKS4"/>
<evidence type="ECO:0008006" key="4">
    <source>
        <dbReference type="Google" id="ProtNLM"/>
    </source>
</evidence>
<sequence>MPPPRLYFLVRKAIVFVLLVCAKPGGWILIIGDETLKVKILTGDYELRLGLKFRTHLSQDSAYLFLFPHPERYPFWMKDTYIPLSIGFIDTNYRLIAIDSMFPNDTTLIFPPQPIIMAIETNQGWFKDHQVKVGDRIHLFKLK</sequence>
<organism evidence="2 3">
    <name type="scientific">candidate division WOR-3 bacterium</name>
    <dbReference type="NCBI Taxonomy" id="2052148"/>
    <lineage>
        <taxon>Bacteria</taxon>
        <taxon>Bacteria division WOR-3</taxon>
    </lineage>
</organism>
<name>A0A660SKS4_UNCW3</name>
<accession>A0A660SKS4</accession>
<gene>
    <name evidence="2" type="ORF">DRP53_04340</name>
</gene>
<comment type="caution">
    <text evidence="2">The sequence shown here is derived from an EMBL/GenBank/DDBJ whole genome shotgun (WGS) entry which is preliminary data.</text>
</comment>
<keyword evidence="1" id="KW-0812">Transmembrane</keyword>
<proteinExistence type="predicted"/>
<feature type="transmembrane region" description="Helical" evidence="1">
    <location>
        <begin position="6"/>
        <end position="30"/>
    </location>
</feature>
<evidence type="ECO:0000313" key="3">
    <source>
        <dbReference type="Proteomes" id="UP000268469"/>
    </source>
</evidence>
<dbReference type="Proteomes" id="UP000268469">
    <property type="component" value="Unassembled WGS sequence"/>
</dbReference>
<evidence type="ECO:0000256" key="1">
    <source>
        <dbReference type="SAM" id="Phobius"/>
    </source>
</evidence>
<protein>
    <recommendedName>
        <fullName evidence="4">DUF192 domain-containing protein</fullName>
    </recommendedName>
</protein>
<keyword evidence="1" id="KW-1133">Transmembrane helix</keyword>
<dbReference type="PANTHER" id="PTHR37953:SF1">
    <property type="entry name" value="UPF0127 PROTEIN MJ1496"/>
    <property type="match status" value="1"/>
</dbReference>
<dbReference type="Gene3D" id="2.60.120.1140">
    <property type="entry name" value="Protein of unknown function DUF192"/>
    <property type="match status" value="1"/>
</dbReference>
<dbReference type="EMBL" id="QNBE01000032">
    <property type="protein sequence ID" value="RKX70631.1"/>
    <property type="molecule type" value="Genomic_DNA"/>
</dbReference>
<dbReference type="Pfam" id="PF02643">
    <property type="entry name" value="DUF192"/>
    <property type="match status" value="1"/>
</dbReference>
<reference evidence="2 3" key="1">
    <citation type="submission" date="2018-06" db="EMBL/GenBank/DDBJ databases">
        <title>Extensive metabolic versatility and redundancy in microbially diverse, dynamic hydrothermal sediments.</title>
        <authorList>
            <person name="Dombrowski N."/>
            <person name="Teske A."/>
            <person name="Baker B.J."/>
        </authorList>
    </citation>
    <scope>NUCLEOTIDE SEQUENCE [LARGE SCALE GENOMIC DNA]</scope>
    <source>
        <strain evidence="2">B36_G15</strain>
    </source>
</reference>
<dbReference type="PANTHER" id="PTHR37953">
    <property type="entry name" value="UPF0127 PROTEIN MJ1496"/>
    <property type="match status" value="1"/>
</dbReference>